<organism evidence="1 2">
    <name type="scientific">Cichorium intybus</name>
    <name type="common">Chicory</name>
    <dbReference type="NCBI Taxonomy" id="13427"/>
    <lineage>
        <taxon>Eukaryota</taxon>
        <taxon>Viridiplantae</taxon>
        <taxon>Streptophyta</taxon>
        <taxon>Embryophyta</taxon>
        <taxon>Tracheophyta</taxon>
        <taxon>Spermatophyta</taxon>
        <taxon>Magnoliopsida</taxon>
        <taxon>eudicotyledons</taxon>
        <taxon>Gunneridae</taxon>
        <taxon>Pentapetalae</taxon>
        <taxon>asterids</taxon>
        <taxon>campanulids</taxon>
        <taxon>Asterales</taxon>
        <taxon>Asteraceae</taxon>
        <taxon>Cichorioideae</taxon>
        <taxon>Cichorieae</taxon>
        <taxon>Cichoriinae</taxon>
        <taxon>Cichorium</taxon>
    </lineage>
</organism>
<accession>A0ACB9DZC2</accession>
<dbReference type="EMBL" id="CM042012">
    <property type="protein sequence ID" value="KAI3752039.1"/>
    <property type="molecule type" value="Genomic_DNA"/>
</dbReference>
<keyword evidence="2" id="KW-1185">Reference proteome</keyword>
<comment type="caution">
    <text evidence="1">The sequence shown here is derived from an EMBL/GenBank/DDBJ whole genome shotgun (WGS) entry which is preliminary data.</text>
</comment>
<sequence>MNCSCVFPVVVVRDPFRQFQGMRRGVVGGLAPVELLSSVTRKGETDVSNVYTSPLAAGGEKQPVAKTASVVDGCNVAPAT</sequence>
<evidence type="ECO:0000313" key="1">
    <source>
        <dbReference type="EMBL" id="KAI3752039.1"/>
    </source>
</evidence>
<reference evidence="2" key="1">
    <citation type="journal article" date="2022" name="Mol. Ecol. Resour.">
        <title>The genomes of chicory, endive, great burdock and yacon provide insights into Asteraceae palaeo-polyploidization history and plant inulin production.</title>
        <authorList>
            <person name="Fan W."/>
            <person name="Wang S."/>
            <person name="Wang H."/>
            <person name="Wang A."/>
            <person name="Jiang F."/>
            <person name="Liu H."/>
            <person name="Zhao H."/>
            <person name="Xu D."/>
            <person name="Zhang Y."/>
        </authorList>
    </citation>
    <scope>NUCLEOTIDE SEQUENCE [LARGE SCALE GENOMIC DNA]</scope>
    <source>
        <strain evidence="2">cv. Punajuju</strain>
    </source>
</reference>
<gene>
    <name evidence="1" type="ORF">L2E82_23143</name>
</gene>
<protein>
    <submittedName>
        <fullName evidence="1">Uncharacterized protein</fullName>
    </submittedName>
</protein>
<name>A0ACB9DZC2_CICIN</name>
<evidence type="ECO:0000313" key="2">
    <source>
        <dbReference type="Proteomes" id="UP001055811"/>
    </source>
</evidence>
<dbReference type="Proteomes" id="UP001055811">
    <property type="component" value="Linkage Group LG04"/>
</dbReference>
<reference evidence="1 2" key="2">
    <citation type="journal article" date="2022" name="Mol. Ecol. Resour.">
        <title>The genomes of chicory, endive, great burdock and yacon provide insights into Asteraceae paleo-polyploidization history and plant inulin production.</title>
        <authorList>
            <person name="Fan W."/>
            <person name="Wang S."/>
            <person name="Wang H."/>
            <person name="Wang A."/>
            <person name="Jiang F."/>
            <person name="Liu H."/>
            <person name="Zhao H."/>
            <person name="Xu D."/>
            <person name="Zhang Y."/>
        </authorList>
    </citation>
    <scope>NUCLEOTIDE SEQUENCE [LARGE SCALE GENOMIC DNA]</scope>
    <source>
        <strain evidence="2">cv. Punajuju</strain>
        <tissue evidence="1">Leaves</tissue>
    </source>
</reference>
<proteinExistence type="predicted"/>